<proteinExistence type="predicted"/>
<dbReference type="AlphaFoldDB" id="A0A8H6Z1X8"/>
<keyword evidence="3" id="KW-1185">Reference proteome</keyword>
<dbReference type="PANTHER" id="PTHR28027">
    <property type="entry name" value="TRANSCRIPTIONAL REGULATOR MIT1"/>
    <property type="match status" value="1"/>
</dbReference>
<dbReference type="GO" id="GO:0003677">
    <property type="term" value="F:DNA binding"/>
    <property type="evidence" value="ECO:0007669"/>
    <property type="project" value="TreeGrafter"/>
</dbReference>
<organism evidence="2 3">
    <name type="scientific">Mycena venus</name>
    <dbReference type="NCBI Taxonomy" id="2733690"/>
    <lineage>
        <taxon>Eukaryota</taxon>
        <taxon>Fungi</taxon>
        <taxon>Dikarya</taxon>
        <taxon>Basidiomycota</taxon>
        <taxon>Agaricomycotina</taxon>
        <taxon>Agaricomycetes</taxon>
        <taxon>Agaricomycetidae</taxon>
        <taxon>Agaricales</taxon>
        <taxon>Marasmiineae</taxon>
        <taxon>Mycenaceae</taxon>
        <taxon>Mycena</taxon>
    </lineage>
</organism>
<reference evidence="2" key="1">
    <citation type="submission" date="2020-05" db="EMBL/GenBank/DDBJ databases">
        <title>Mycena genomes resolve the evolution of fungal bioluminescence.</title>
        <authorList>
            <person name="Tsai I.J."/>
        </authorList>
    </citation>
    <scope>NUCLEOTIDE SEQUENCE</scope>
    <source>
        <strain evidence="2">CCC161011</strain>
    </source>
</reference>
<dbReference type="Proteomes" id="UP000620124">
    <property type="component" value="Unassembled WGS sequence"/>
</dbReference>
<dbReference type="EMBL" id="JACAZI010000002">
    <property type="protein sequence ID" value="KAF7369332.1"/>
    <property type="molecule type" value="Genomic_DNA"/>
</dbReference>
<sequence>MSATPSGCSCPTKIESPRHCIPINIWIPPPFRISNFSFCRIMPHTEFVSSVTHPALHIRDITDVHRVLEAVRLNILPLIKRRLASHERAQLQSGNVFVWEESEYDDGLVRWTEGRRWSQSKMRGDCLFYEEKIETTEAEKQAKALRRAMRASDSSEPIPVPPKRKDRPAKADGLIKQTYSVTVQIPGAVRPKKWHVVAYFSARDSSRLPVVEDYDYLRNIRIPDGVFLGSNRSGNGTLDCFPSPMKLPDGSRSSTERSLSPVTRHSNPESSCLNFSPSAVVLPPYLSGRFADFSPSVGVTGMLIAKKTGVPALENGTILLQLYSSRRPSYSGQVSCRNLGCPLRVDYNSDSFEDFHSESVLTLRIHIPNPSPLKYTFT</sequence>
<dbReference type="OrthoDB" id="5572844at2759"/>
<evidence type="ECO:0000256" key="1">
    <source>
        <dbReference type="SAM" id="MobiDB-lite"/>
    </source>
</evidence>
<dbReference type="PANTHER" id="PTHR28027:SF1">
    <property type="entry name" value="CAMP INDEPENDENT REGULATORY PROTEIN (AFU_ORTHOLOGUE AFUA_3G09640)"/>
    <property type="match status" value="1"/>
</dbReference>
<comment type="caution">
    <text evidence="2">The sequence shown here is derived from an EMBL/GenBank/DDBJ whole genome shotgun (WGS) entry which is preliminary data.</text>
</comment>
<evidence type="ECO:0000313" key="3">
    <source>
        <dbReference type="Proteomes" id="UP000620124"/>
    </source>
</evidence>
<feature type="compositionally biased region" description="Polar residues" evidence="1">
    <location>
        <begin position="251"/>
        <end position="271"/>
    </location>
</feature>
<dbReference type="Pfam" id="PF09729">
    <property type="entry name" value="Gti1_Pac2"/>
    <property type="match status" value="1"/>
</dbReference>
<dbReference type="InterPro" id="IPR018608">
    <property type="entry name" value="Gti1/Pac2"/>
</dbReference>
<protein>
    <recommendedName>
        <fullName evidence="4">cAMP-independent regulatory protein pac2</fullName>
    </recommendedName>
</protein>
<feature type="region of interest" description="Disordered" evidence="1">
    <location>
        <begin position="242"/>
        <end position="271"/>
    </location>
</feature>
<name>A0A8H6Z1X8_9AGAR</name>
<gene>
    <name evidence="2" type="ORF">MVEN_00261500</name>
</gene>
<accession>A0A8H6Z1X8</accession>
<evidence type="ECO:0008006" key="4">
    <source>
        <dbReference type="Google" id="ProtNLM"/>
    </source>
</evidence>
<evidence type="ECO:0000313" key="2">
    <source>
        <dbReference type="EMBL" id="KAF7369332.1"/>
    </source>
</evidence>
<feature type="region of interest" description="Disordered" evidence="1">
    <location>
        <begin position="147"/>
        <end position="172"/>
    </location>
</feature>